<sequence>MANEFLGSVYNNASINNVGEDKVVELMSYSTIEELKHVFYGGLFPFEQDNCLLVIKRIKEYHYHSNPKYTRPSVGVAAEGGGVGYDENDDSACSRVYSQGNRRDLNQKQQTKM</sequence>
<dbReference type="VEuPathDB" id="FungiDB:RhiirFUN_022191"/>
<protein>
    <submittedName>
        <fullName evidence="1">Uncharacterized protein</fullName>
    </submittedName>
</protein>
<name>U9SUF6_RHIID</name>
<organism evidence="1">
    <name type="scientific">Rhizophagus irregularis (strain DAOM 181602 / DAOM 197198 / MUCL 43194)</name>
    <name type="common">Arbuscular mycorrhizal fungus</name>
    <name type="synonym">Glomus intraradices</name>
    <dbReference type="NCBI Taxonomy" id="747089"/>
    <lineage>
        <taxon>Eukaryota</taxon>
        <taxon>Fungi</taxon>
        <taxon>Fungi incertae sedis</taxon>
        <taxon>Mucoromycota</taxon>
        <taxon>Glomeromycotina</taxon>
        <taxon>Glomeromycetes</taxon>
        <taxon>Glomerales</taxon>
        <taxon>Glomeraceae</taxon>
        <taxon>Rhizophagus</taxon>
    </lineage>
</organism>
<evidence type="ECO:0000313" key="1">
    <source>
        <dbReference type="EMBL" id="ERZ99568.1"/>
    </source>
</evidence>
<gene>
    <name evidence="1" type="ORF">GLOINDRAFT_9371</name>
</gene>
<dbReference type="EMBL" id="KI297869">
    <property type="protein sequence ID" value="ERZ99568.1"/>
    <property type="molecule type" value="Genomic_DNA"/>
</dbReference>
<dbReference type="AlphaFoldDB" id="U9SUF6"/>
<dbReference type="HOGENOM" id="CLU_2134892_0_0_1"/>
<reference evidence="1" key="1">
    <citation type="submission" date="2013-07" db="EMBL/GenBank/DDBJ databases">
        <title>The genome of an arbuscular mycorrhizal fungus provides insights into the evolution of the oldest plant symbiosis.</title>
        <authorList>
            <consortium name="DOE Joint Genome Institute"/>
            <person name="Tisserant E."/>
            <person name="Malbreil M."/>
            <person name="Kuo A."/>
            <person name="Kohler A."/>
            <person name="Symeonidi A."/>
            <person name="Balestrini R."/>
            <person name="Charron P."/>
            <person name="Duensing N."/>
            <person name="Frei-dit-Frey N."/>
            <person name="Gianinazzi-Pearson V."/>
            <person name="Gilbert B."/>
            <person name="Handa Y."/>
            <person name="Hijri M."/>
            <person name="Kaul R."/>
            <person name="Kawaguchi M."/>
            <person name="Krajinski F."/>
            <person name="Lammers P."/>
            <person name="Lapierre D."/>
            <person name="Masclaux F.G."/>
            <person name="Murat C."/>
            <person name="Morin E."/>
            <person name="Ndikumana S."/>
            <person name="Pagni M."/>
            <person name="Petitpierre D."/>
            <person name="Requena N."/>
            <person name="Rosikiewicz P."/>
            <person name="Riley R."/>
            <person name="Saito K."/>
            <person name="San Clemente H."/>
            <person name="Shapiro H."/>
            <person name="van Tuinen D."/>
            <person name="Becard G."/>
            <person name="Bonfante P."/>
            <person name="Paszkowski U."/>
            <person name="Shachar-Hill Y."/>
            <person name="Young J.P."/>
            <person name="Sanders I.R."/>
            <person name="Henrissat B."/>
            <person name="Rensing S.A."/>
            <person name="Grigoriev I.V."/>
            <person name="Corradi N."/>
            <person name="Roux C."/>
            <person name="Martin F."/>
        </authorList>
    </citation>
    <scope>NUCLEOTIDE SEQUENCE</scope>
    <source>
        <strain evidence="1">DAOM 197198</strain>
    </source>
</reference>
<proteinExistence type="predicted"/>
<accession>U9SUF6</accession>